<name>A0A1M7BRP3_HALPU</name>
<keyword evidence="3" id="KW-1185">Reference proteome</keyword>
<accession>A0A1M7BRP3</accession>
<organism evidence="2 3">
    <name type="scientific">Haladaptatus paucihalophilus DX253</name>
    <dbReference type="NCBI Taxonomy" id="797209"/>
    <lineage>
        <taxon>Archaea</taxon>
        <taxon>Methanobacteriati</taxon>
        <taxon>Methanobacteriota</taxon>
        <taxon>Stenosarchaea group</taxon>
        <taxon>Halobacteria</taxon>
        <taxon>Halobacteriales</taxon>
        <taxon>Haladaptataceae</taxon>
        <taxon>Haladaptatus</taxon>
    </lineage>
</organism>
<dbReference type="RefSeq" id="WP_049805639.1">
    <property type="nucleotide sequence ID" value="NZ_AEMG01000022.1"/>
</dbReference>
<evidence type="ECO:0000313" key="3">
    <source>
        <dbReference type="Proteomes" id="UP000184203"/>
    </source>
</evidence>
<protein>
    <submittedName>
        <fullName evidence="2">Uncharacterized protein</fullName>
    </submittedName>
</protein>
<dbReference type="InterPro" id="IPR055515">
    <property type="entry name" value="DUF7089"/>
</dbReference>
<dbReference type="EMBL" id="FRAN01000008">
    <property type="protein sequence ID" value="SHL57630.1"/>
    <property type="molecule type" value="Genomic_DNA"/>
</dbReference>
<reference evidence="3" key="1">
    <citation type="submission" date="2016-11" db="EMBL/GenBank/DDBJ databases">
        <authorList>
            <person name="Varghese N."/>
            <person name="Submissions S."/>
        </authorList>
    </citation>
    <scope>NUCLEOTIDE SEQUENCE [LARGE SCALE GENOMIC DNA]</scope>
    <source>
        <strain evidence="3">DX253</strain>
    </source>
</reference>
<dbReference type="Proteomes" id="UP000184203">
    <property type="component" value="Unassembled WGS sequence"/>
</dbReference>
<dbReference type="Pfam" id="PF23363">
    <property type="entry name" value="DUF7089"/>
    <property type="match status" value="1"/>
</dbReference>
<proteinExistence type="predicted"/>
<gene>
    <name evidence="2" type="ORF">SAMN05444342_4173</name>
</gene>
<sequence length="281" mass="30863">MFRQRSVPDDVAAVRDDHAPDALVLDCERDFETLPIPARDDLALLTDELRPFSAPDEWLPSDAPELLRRFAGTDLVVGMPGDGSVAWTHQTDPPVLFVKARVQGSPESFIDFLVAEALVEVGLDLPEHFLEFFEGRYREFAEVVPLGPAATYQLAVALCDAYKGLYTREVFADWQGTHPRLFEAWRDAGQRIEPRVDGITREVVTGTSDFPDATEFACSAIKHGIEPPAPFSALDTQAYRDHGVGYAIKWAEKTLGSLDVGSDSNSNSDSDSATSSDSNSE</sequence>
<feature type="compositionally biased region" description="Low complexity" evidence="1">
    <location>
        <begin position="262"/>
        <end position="281"/>
    </location>
</feature>
<dbReference type="AlphaFoldDB" id="A0A1M7BRP3"/>
<evidence type="ECO:0000256" key="1">
    <source>
        <dbReference type="SAM" id="MobiDB-lite"/>
    </source>
</evidence>
<evidence type="ECO:0000313" key="2">
    <source>
        <dbReference type="EMBL" id="SHL57630.1"/>
    </source>
</evidence>
<feature type="region of interest" description="Disordered" evidence="1">
    <location>
        <begin position="258"/>
        <end position="281"/>
    </location>
</feature>